<sequence length="522" mass="59244">MLYAITPPAPFDRTQHPHLVGPISTHPYPGCQLIPDTVLISGKYASKPTQNGSDEYARTKVLMKGKHASEHLQNAIAGDVELNLLRRGKRDFNRTLNVAEKPVRVRVMLIGRTSYSAGIALQRRQANLHYLGAMTVLSTDCLAKQFEAENSSTHPGRFMQCCNLGRTRLQKFQGYPDTIRNNILMFNTALGMASMGAQVVQPSAPEPYCFRIYDQTYYCIGPLPPEEGQLRQHGQIYILECSKAAQKRNSNVQNTGCDAGVMMTLSRLISEINPYAQAFKMTHEVEMLGELRSRKKRRPSTRLKMVFEESRERCLSRCRYDVPTTSVPKTKVFLLIEASQFTKGKERCSNSVTSMKDAILLHTFLSNWRRRTNNKRLNQMKNYSCPLPVRGGECSPLLHGEKLLQQFIADAYVRVEQNRLHCHRTHQKELRVDSYRGLGDYLSEDNENFSGPPRRGIVLASSFMGGPRTSKLSRRDGSPWDRPDITTRVFKLKHRRSRLSFLFQAASARRTRAPAAIFGLTN</sequence>
<dbReference type="WBParaSite" id="HPBE_0000675401-mRNA-1">
    <property type="protein sequence ID" value="HPBE_0000675401-mRNA-1"/>
    <property type="gene ID" value="HPBE_0000675401"/>
</dbReference>
<proteinExistence type="predicted"/>
<reference evidence="2 3" key="1">
    <citation type="submission" date="2018-11" db="EMBL/GenBank/DDBJ databases">
        <authorList>
            <consortium name="Pathogen Informatics"/>
        </authorList>
    </citation>
    <scope>NUCLEOTIDE SEQUENCE [LARGE SCALE GENOMIC DNA]</scope>
</reference>
<dbReference type="AlphaFoldDB" id="A0A3P8BCF8"/>
<dbReference type="Pfam" id="PF14214">
    <property type="entry name" value="Helitron_like_N"/>
    <property type="match status" value="1"/>
</dbReference>
<evidence type="ECO:0000313" key="3">
    <source>
        <dbReference type="Proteomes" id="UP000050761"/>
    </source>
</evidence>
<dbReference type="PANTHER" id="PTHR45786:SF74">
    <property type="entry name" value="ATP-DEPENDENT DNA HELICASE"/>
    <property type="match status" value="1"/>
</dbReference>
<accession>A0A3P8BCF8</accession>
<dbReference type="Proteomes" id="UP000050761">
    <property type="component" value="Unassembled WGS sequence"/>
</dbReference>
<protein>
    <submittedName>
        <fullName evidence="4">Helitron_like_N domain-containing protein</fullName>
    </submittedName>
</protein>
<feature type="domain" description="Helitron helicase-like" evidence="1">
    <location>
        <begin position="389"/>
        <end position="476"/>
    </location>
</feature>
<dbReference type="OrthoDB" id="5875387at2759"/>
<evidence type="ECO:0000313" key="4">
    <source>
        <dbReference type="WBParaSite" id="HPBE_0000675401-mRNA-1"/>
    </source>
</evidence>
<organism evidence="2">
    <name type="scientific">Heligmosomoides polygyrus</name>
    <name type="common">Parasitic roundworm</name>
    <dbReference type="NCBI Taxonomy" id="6339"/>
    <lineage>
        <taxon>Eukaryota</taxon>
        <taxon>Metazoa</taxon>
        <taxon>Ecdysozoa</taxon>
        <taxon>Nematoda</taxon>
        <taxon>Chromadorea</taxon>
        <taxon>Rhabditida</taxon>
        <taxon>Rhabditina</taxon>
        <taxon>Rhabditomorpha</taxon>
        <taxon>Strongyloidea</taxon>
        <taxon>Heligmosomidae</taxon>
        <taxon>Heligmosomoides</taxon>
    </lineage>
</organism>
<evidence type="ECO:0000313" key="2">
    <source>
        <dbReference type="EMBL" id="VDO69542.1"/>
    </source>
</evidence>
<name>A0A3P8BCF8_HELPZ</name>
<keyword evidence="3" id="KW-1185">Reference proteome</keyword>
<dbReference type="PANTHER" id="PTHR45786">
    <property type="entry name" value="DNA BINDING PROTEIN-LIKE"/>
    <property type="match status" value="1"/>
</dbReference>
<dbReference type="InterPro" id="IPR025476">
    <property type="entry name" value="Helitron_helicase-like"/>
</dbReference>
<reference evidence="4" key="2">
    <citation type="submission" date="2019-09" db="UniProtKB">
        <authorList>
            <consortium name="WormBaseParasite"/>
        </authorList>
    </citation>
    <scope>IDENTIFICATION</scope>
</reference>
<evidence type="ECO:0000259" key="1">
    <source>
        <dbReference type="Pfam" id="PF14214"/>
    </source>
</evidence>
<gene>
    <name evidence="2" type="ORF">HPBE_LOCUS6755</name>
</gene>
<dbReference type="EMBL" id="UZAH01025734">
    <property type="protein sequence ID" value="VDO69542.1"/>
    <property type="molecule type" value="Genomic_DNA"/>
</dbReference>